<protein>
    <submittedName>
        <fullName evidence="1">TRAPPC9 isoform 14</fullName>
    </submittedName>
</protein>
<sequence length="90" mass="10289">GESQQLIIKLENIGMEPLEKLEVTSKVLTTKEKLYGDFLSWKLEETLAQFPLQPGKVATFTINIKVKLDFSCQENLLQDLSDGKRFPNFN</sequence>
<reference evidence="1 2" key="1">
    <citation type="submission" date="2017-12" db="EMBL/GenBank/DDBJ databases">
        <title>High-resolution comparative analysis of great ape genomes.</title>
        <authorList>
            <person name="Pollen A."/>
            <person name="Hastie A."/>
            <person name="Hormozdiari F."/>
            <person name="Dougherty M."/>
            <person name="Liu R."/>
            <person name="Chaisson M."/>
            <person name="Hoppe E."/>
            <person name="Hill C."/>
            <person name="Pang A."/>
            <person name="Hillier L."/>
            <person name="Baker C."/>
            <person name="Armstrong J."/>
            <person name="Shendure J."/>
            <person name="Paten B."/>
            <person name="Wilson R."/>
            <person name="Chao H."/>
            <person name="Schneider V."/>
            <person name="Ventura M."/>
            <person name="Kronenberg Z."/>
            <person name="Murali S."/>
            <person name="Gordon D."/>
            <person name="Cantsilieris S."/>
            <person name="Munson K."/>
            <person name="Nelson B."/>
            <person name="Raja A."/>
            <person name="Underwood J."/>
            <person name="Diekhans M."/>
            <person name="Fiddes I."/>
            <person name="Haussler D."/>
            <person name="Eichler E."/>
        </authorList>
    </citation>
    <scope>NUCLEOTIDE SEQUENCE [LARGE SCALE GENOMIC DNA]</scope>
    <source>
        <strain evidence="1">Yerkes chimp pedigree #C0471</strain>
    </source>
</reference>
<comment type="caution">
    <text evidence="1">The sequence shown here is derived from an EMBL/GenBank/DDBJ whole genome shotgun (WGS) entry which is preliminary data.</text>
</comment>
<gene>
    <name evidence="1" type="ORF">CK820_G0029158</name>
</gene>
<dbReference type="InterPro" id="IPR013935">
    <property type="entry name" value="Trs120_TRAPPC9"/>
</dbReference>
<dbReference type="Proteomes" id="UP000236370">
    <property type="component" value="Unassembled WGS sequence"/>
</dbReference>
<organism evidence="1 2">
    <name type="scientific">Pan troglodytes</name>
    <name type="common">Chimpanzee</name>
    <dbReference type="NCBI Taxonomy" id="9598"/>
    <lineage>
        <taxon>Eukaryota</taxon>
        <taxon>Metazoa</taxon>
        <taxon>Chordata</taxon>
        <taxon>Craniata</taxon>
        <taxon>Vertebrata</taxon>
        <taxon>Euteleostomi</taxon>
        <taxon>Mammalia</taxon>
        <taxon>Eutheria</taxon>
        <taxon>Euarchontoglires</taxon>
        <taxon>Primates</taxon>
        <taxon>Haplorrhini</taxon>
        <taxon>Catarrhini</taxon>
        <taxon>Hominidae</taxon>
        <taxon>Pan</taxon>
    </lineage>
</organism>
<evidence type="ECO:0000313" key="1">
    <source>
        <dbReference type="EMBL" id="PNI45945.1"/>
    </source>
</evidence>
<accession>A0A2J8LF98</accession>
<feature type="non-terminal residue" evidence="1">
    <location>
        <position position="1"/>
    </location>
</feature>
<dbReference type="PANTHER" id="PTHR21512:SF5">
    <property type="entry name" value="TRAFFICKING PROTEIN PARTICLE COMPLEX SUBUNIT 9"/>
    <property type="match status" value="1"/>
</dbReference>
<name>A0A2J8LF98_PANTR</name>
<dbReference type="PANTHER" id="PTHR21512">
    <property type="entry name" value="TRAFFICKING PROTEIN PARTICLE COMPLEX SUBUNIT 9"/>
    <property type="match status" value="1"/>
</dbReference>
<proteinExistence type="predicted"/>
<evidence type="ECO:0000313" key="2">
    <source>
        <dbReference type="Proteomes" id="UP000236370"/>
    </source>
</evidence>
<dbReference type="AlphaFoldDB" id="A0A2J8LF98"/>
<dbReference type="GO" id="GO:0005794">
    <property type="term" value="C:Golgi apparatus"/>
    <property type="evidence" value="ECO:0007669"/>
    <property type="project" value="UniProtKB-SubCell"/>
</dbReference>
<dbReference type="EMBL" id="NBAG03000294">
    <property type="protein sequence ID" value="PNI45945.1"/>
    <property type="molecule type" value="Genomic_DNA"/>
</dbReference>